<proteinExistence type="predicted"/>
<comment type="caution">
    <text evidence="1">The sequence shown here is derived from an EMBL/GenBank/DDBJ whole genome shotgun (WGS) entry which is preliminary data.</text>
</comment>
<keyword evidence="2" id="KW-1185">Reference proteome</keyword>
<organism evidence="1 2">
    <name type="scientific">Phanerochaete sordida</name>
    <dbReference type="NCBI Taxonomy" id="48140"/>
    <lineage>
        <taxon>Eukaryota</taxon>
        <taxon>Fungi</taxon>
        <taxon>Dikarya</taxon>
        <taxon>Basidiomycota</taxon>
        <taxon>Agaricomycotina</taxon>
        <taxon>Agaricomycetes</taxon>
        <taxon>Polyporales</taxon>
        <taxon>Phanerochaetaceae</taxon>
        <taxon>Phanerochaete</taxon>
    </lineage>
</organism>
<reference evidence="1 2" key="1">
    <citation type="submission" date="2021-08" db="EMBL/GenBank/DDBJ databases">
        <title>Draft Genome Sequence of Phanerochaete sordida strain YK-624.</title>
        <authorList>
            <person name="Mori T."/>
            <person name="Dohra H."/>
            <person name="Suzuki T."/>
            <person name="Kawagishi H."/>
            <person name="Hirai H."/>
        </authorList>
    </citation>
    <scope>NUCLEOTIDE SEQUENCE [LARGE SCALE GENOMIC DNA]</scope>
    <source>
        <strain evidence="1 2">YK-624</strain>
    </source>
</reference>
<gene>
    <name evidence="1" type="ORF">PsYK624_102940</name>
</gene>
<name>A0A9P3GG17_9APHY</name>
<dbReference type="Proteomes" id="UP000703269">
    <property type="component" value="Unassembled WGS sequence"/>
</dbReference>
<accession>A0A9P3GG17</accession>
<evidence type="ECO:0000313" key="2">
    <source>
        <dbReference type="Proteomes" id="UP000703269"/>
    </source>
</evidence>
<dbReference type="AlphaFoldDB" id="A0A9P3GG17"/>
<dbReference type="EMBL" id="BPQB01000037">
    <property type="protein sequence ID" value="GJE94126.1"/>
    <property type="molecule type" value="Genomic_DNA"/>
</dbReference>
<evidence type="ECO:0000313" key="1">
    <source>
        <dbReference type="EMBL" id="GJE94126.1"/>
    </source>
</evidence>
<sequence length="217" mass="24664">MPSEPQRSLDATLQALFDELANLSTADIDYHLITPAQDTISDAQHAEEDKTALSLHQGFHLPDEFERSQYLLELVPAVSDGLASCFKNRGFTRADKLFPYSRTEGAKEHTPIYILAEICSILLQQPEPSFSSLRRLRCLRKDAPISVPALRAVSESNDLLQQQLQAAREAWKEGLHGEHNLGRLQRMRPIWDRQGALYDWADIDPMVERELAPNYRV</sequence>
<protein>
    <submittedName>
        <fullName evidence="1">Uncharacterized protein</fullName>
    </submittedName>
</protein>